<evidence type="ECO:0000313" key="2">
    <source>
        <dbReference type="EMBL" id="KAA8911409.1"/>
    </source>
</evidence>
<feature type="region of interest" description="Disordered" evidence="1">
    <location>
        <begin position="87"/>
        <end position="131"/>
    </location>
</feature>
<sequence>MSFPARRTVATRARNLHTVSCIAGLSKSWRIRHPLAFSRSGNPHWICETSAATTTSSSTVEIHYEWEAQDGNYTKYRMKRWVDGVETEKRGFSSKSGQEQTSEREEEIDWITMRRKQQKKHEAPAIRVDERGFEKGVERKVEENQLGDAFARPPQREPQRPSPEEKQADAATFQMPPPTAPKSTAPTASAAQTSAPSSNANTPGGTRVFKNTSRTSPPDVAKAEAATASSKPPSPPPSALGPAPRPIRLTPVPHPDIGLPRNPQTPTGLFVPRSAKPSSEGASWSWEPAGDPTGAKSVDAAWEGAAAEAKKSATAAKTAPTPTPTSRPSTVREGDENLDFLLPSHIRAAMARHTPSTYPNASPETGAHGGGAHEGLEKDSWHESFGTPADPAAEAYTTVHLAPFTFAATSSTPLPLLRAHTISFLSQSPASTSNNSSTTTPPEEEDWHGFDLMPSMDAENTFVFLLYPQGATQPYLALCTMPDEIRTPIAELKPTEALDFLTHAGTFLPFLRAGRAQGGRLLHATREGVSWGVFDKREGWRVIRALEKVAAKDERTEWELDREVARGDVGKIEEPRKGGALRRMFWAGVWVGGLTGLMGAWGGL</sequence>
<dbReference type="AlphaFoldDB" id="A0A5J5F5C6"/>
<feature type="compositionally biased region" description="Low complexity" evidence="1">
    <location>
        <begin position="431"/>
        <end position="440"/>
    </location>
</feature>
<comment type="caution">
    <text evidence="2">The sequence shown here is derived from an EMBL/GenBank/DDBJ whole genome shotgun (WGS) entry which is preliminary data.</text>
</comment>
<feature type="compositionally biased region" description="Pro residues" evidence="1">
    <location>
        <begin position="232"/>
        <end position="245"/>
    </location>
</feature>
<proteinExistence type="predicted"/>
<feature type="compositionally biased region" description="Low complexity" evidence="1">
    <location>
        <begin position="181"/>
        <end position="202"/>
    </location>
</feature>
<keyword evidence="3" id="KW-1185">Reference proteome</keyword>
<name>A0A5J5F5C6_9PEZI</name>
<evidence type="ECO:0000313" key="3">
    <source>
        <dbReference type="Proteomes" id="UP000326924"/>
    </source>
</evidence>
<gene>
    <name evidence="2" type="ORF">FN846DRAFT_936064</name>
</gene>
<dbReference type="OrthoDB" id="5352149at2759"/>
<feature type="region of interest" description="Disordered" evidence="1">
    <location>
        <begin position="427"/>
        <end position="448"/>
    </location>
</feature>
<feature type="region of interest" description="Disordered" evidence="1">
    <location>
        <begin position="143"/>
        <end position="333"/>
    </location>
</feature>
<organism evidence="2 3">
    <name type="scientific">Sphaerosporella brunnea</name>
    <dbReference type="NCBI Taxonomy" id="1250544"/>
    <lineage>
        <taxon>Eukaryota</taxon>
        <taxon>Fungi</taxon>
        <taxon>Dikarya</taxon>
        <taxon>Ascomycota</taxon>
        <taxon>Pezizomycotina</taxon>
        <taxon>Pezizomycetes</taxon>
        <taxon>Pezizales</taxon>
        <taxon>Pyronemataceae</taxon>
        <taxon>Sphaerosporella</taxon>
    </lineage>
</organism>
<accession>A0A5J5F5C6</accession>
<feature type="compositionally biased region" description="Basic and acidic residues" evidence="1">
    <location>
        <begin position="120"/>
        <end position="131"/>
    </location>
</feature>
<reference evidence="2 3" key="1">
    <citation type="submission" date="2019-09" db="EMBL/GenBank/DDBJ databases">
        <title>Draft genome of the ectomycorrhizal ascomycete Sphaerosporella brunnea.</title>
        <authorList>
            <consortium name="DOE Joint Genome Institute"/>
            <person name="Benucci G.M."/>
            <person name="Marozzi G."/>
            <person name="Antonielli L."/>
            <person name="Sanchez S."/>
            <person name="Marco P."/>
            <person name="Wang X."/>
            <person name="Falini L.B."/>
            <person name="Barry K."/>
            <person name="Haridas S."/>
            <person name="Lipzen A."/>
            <person name="Labutti K."/>
            <person name="Grigoriev I.V."/>
            <person name="Murat C."/>
            <person name="Martin F."/>
            <person name="Albertini E."/>
            <person name="Donnini D."/>
            <person name="Bonito G."/>
        </authorList>
    </citation>
    <scope>NUCLEOTIDE SEQUENCE [LARGE SCALE GENOMIC DNA]</scope>
    <source>
        <strain evidence="2 3">Sb_GMNB300</strain>
    </source>
</reference>
<feature type="compositionally biased region" description="Low complexity" evidence="1">
    <location>
        <begin position="312"/>
        <end position="329"/>
    </location>
</feature>
<feature type="compositionally biased region" description="Polar residues" evidence="1">
    <location>
        <begin position="354"/>
        <end position="363"/>
    </location>
</feature>
<feature type="compositionally biased region" description="Basic and acidic residues" evidence="1">
    <location>
        <begin position="154"/>
        <end position="168"/>
    </location>
</feature>
<feature type="region of interest" description="Disordered" evidence="1">
    <location>
        <begin position="354"/>
        <end position="389"/>
    </location>
</feature>
<protein>
    <submittedName>
        <fullName evidence="2">Uncharacterized protein</fullName>
    </submittedName>
</protein>
<dbReference type="Proteomes" id="UP000326924">
    <property type="component" value="Unassembled WGS sequence"/>
</dbReference>
<dbReference type="EMBL" id="VXIS01000036">
    <property type="protein sequence ID" value="KAA8911409.1"/>
    <property type="molecule type" value="Genomic_DNA"/>
</dbReference>
<dbReference type="InParanoid" id="A0A5J5F5C6"/>
<evidence type="ECO:0000256" key="1">
    <source>
        <dbReference type="SAM" id="MobiDB-lite"/>
    </source>
</evidence>